<dbReference type="EMBL" id="CYZE01000001">
    <property type="protein sequence ID" value="CUN47331.1"/>
    <property type="molecule type" value="Genomic_DNA"/>
</dbReference>
<organism evidence="2 4">
    <name type="scientific">Hungatella hathewayi</name>
    <dbReference type="NCBI Taxonomy" id="154046"/>
    <lineage>
        <taxon>Bacteria</taxon>
        <taxon>Bacillati</taxon>
        <taxon>Bacillota</taxon>
        <taxon>Clostridia</taxon>
        <taxon>Lachnospirales</taxon>
        <taxon>Lachnospiraceae</taxon>
        <taxon>Hungatella</taxon>
    </lineage>
</organism>
<dbReference type="GO" id="GO:0004222">
    <property type="term" value="F:metalloendopeptidase activity"/>
    <property type="evidence" value="ECO:0007669"/>
    <property type="project" value="TreeGrafter"/>
</dbReference>
<dbReference type="PANTHER" id="PTHR21666">
    <property type="entry name" value="PEPTIDASE-RELATED"/>
    <property type="match status" value="1"/>
</dbReference>
<protein>
    <submittedName>
        <fullName evidence="3">M23 family peptidase</fullName>
    </submittedName>
    <submittedName>
        <fullName evidence="2">Peptidase M23</fullName>
    </submittedName>
</protein>
<sequence>MMMILLLILLLSFFHVTMIDYLYNNPTYYQLDAYTCESDDFRSMRLGNLIAESGPLDYDLLTSLMIEHNYDLTDVKDTACHTDRLLAVKPAEYRKLKQAYETVLGDLKFFPIPENTNAASPPVTFENGWMDKRTYGGERGHEGCDIMGTERPRGYYPVVSMSDGVVEKVGWLEKGGWRIGIRAPGGAYLYYAHLYGYSRQWQEGDAVKAGELLGFMGDTGYSTVEGTTGNFEVHLHVGIYMKTDHEDEMSLNPYWVLKYLQKYRLKYSY</sequence>
<gene>
    <name evidence="3" type="ORF">DXD79_11970</name>
    <name evidence="2" type="ORF">ERS852407_00303</name>
</gene>
<evidence type="ECO:0000259" key="1">
    <source>
        <dbReference type="Pfam" id="PF01551"/>
    </source>
</evidence>
<evidence type="ECO:0000313" key="5">
    <source>
        <dbReference type="Proteomes" id="UP000263014"/>
    </source>
</evidence>
<feature type="domain" description="M23ase beta-sheet core" evidence="1">
    <location>
        <begin position="140"/>
        <end position="244"/>
    </location>
</feature>
<accession>A0A173X6J8</accession>
<dbReference type="InterPro" id="IPR050570">
    <property type="entry name" value="Cell_wall_metabolism_enzyme"/>
</dbReference>
<dbReference type="PANTHER" id="PTHR21666:SF268">
    <property type="entry name" value="PEPTIDASE M23 DOMAIN-CONTAINING PROTEIN"/>
    <property type="match status" value="1"/>
</dbReference>
<evidence type="ECO:0000313" key="3">
    <source>
        <dbReference type="EMBL" id="RGJ04642.1"/>
    </source>
</evidence>
<proteinExistence type="predicted"/>
<evidence type="ECO:0000313" key="4">
    <source>
        <dbReference type="Proteomes" id="UP000095651"/>
    </source>
</evidence>
<dbReference type="RefSeq" id="WP_002604148.1">
    <property type="nucleotide sequence ID" value="NZ_CABIXC010000001.1"/>
</dbReference>
<reference evidence="3 5" key="2">
    <citation type="submission" date="2018-08" db="EMBL/GenBank/DDBJ databases">
        <title>A genome reference for cultivated species of the human gut microbiota.</title>
        <authorList>
            <person name="Zou Y."/>
            <person name="Xue W."/>
            <person name="Luo G."/>
        </authorList>
    </citation>
    <scope>NUCLEOTIDE SEQUENCE [LARGE SCALE GENOMIC DNA]</scope>
    <source>
        <strain evidence="3 5">TM09-12</strain>
    </source>
</reference>
<name>A0A173X6J8_9FIRM</name>
<dbReference type="InterPro" id="IPR016047">
    <property type="entry name" value="M23ase_b-sheet_dom"/>
</dbReference>
<dbReference type="AlphaFoldDB" id="A0A173X6J8"/>
<dbReference type="SUPFAM" id="SSF51261">
    <property type="entry name" value="Duplicated hybrid motif"/>
    <property type="match status" value="1"/>
</dbReference>
<dbReference type="Proteomes" id="UP000263014">
    <property type="component" value="Unassembled WGS sequence"/>
</dbReference>
<dbReference type="InterPro" id="IPR011055">
    <property type="entry name" value="Dup_hybrid_motif"/>
</dbReference>
<reference evidence="2 4" key="1">
    <citation type="submission" date="2015-09" db="EMBL/GenBank/DDBJ databases">
        <authorList>
            <consortium name="Pathogen Informatics"/>
        </authorList>
    </citation>
    <scope>NUCLEOTIDE SEQUENCE [LARGE SCALE GENOMIC DNA]</scope>
    <source>
        <strain evidence="2 4">2789STDY5608850</strain>
    </source>
</reference>
<evidence type="ECO:0000313" key="2">
    <source>
        <dbReference type="EMBL" id="CUN47331.1"/>
    </source>
</evidence>
<dbReference type="Gene3D" id="2.70.70.10">
    <property type="entry name" value="Glucose Permease (Domain IIA)"/>
    <property type="match status" value="1"/>
</dbReference>
<dbReference type="EMBL" id="QSON01000005">
    <property type="protein sequence ID" value="RGJ04642.1"/>
    <property type="molecule type" value="Genomic_DNA"/>
</dbReference>
<dbReference type="Pfam" id="PF01551">
    <property type="entry name" value="Peptidase_M23"/>
    <property type="match status" value="1"/>
</dbReference>
<dbReference type="CDD" id="cd12797">
    <property type="entry name" value="M23_peptidase"/>
    <property type="match status" value="1"/>
</dbReference>
<dbReference type="Proteomes" id="UP000095651">
    <property type="component" value="Unassembled WGS sequence"/>
</dbReference>